<dbReference type="InterPro" id="IPR029062">
    <property type="entry name" value="Class_I_gatase-like"/>
</dbReference>
<reference evidence="2 3" key="1">
    <citation type="submission" date="2016-08" db="EMBL/GenBank/DDBJ databases">
        <title>Complete genome sequence of Bacillus muralis G25-68, a strain with toxicity to nematodes.</title>
        <authorList>
            <person name="Zheng Z."/>
        </authorList>
    </citation>
    <scope>NUCLEOTIDE SEQUENCE [LARGE SCALE GENOMIC DNA]</scope>
    <source>
        <strain evidence="2 3">G25-68</strain>
    </source>
</reference>
<dbReference type="RefSeq" id="WP_064462318.1">
    <property type="nucleotide sequence ID" value="NZ_CP017080.1"/>
</dbReference>
<protein>
    <submittedName>
        <fullName evidence="2">Trehalose utilization protein ThuA</fullName>
    </submittedName>
</protein>
<feature type="domain" description="ThuA-like" evidence="1">
    <location>
        <begin position="2"/>
        <end position="217"/>
    </location>
</feature>
<dbReference type="Pfam" id="PF06283">
    <property type="entry name" value="ThuA"/>
    <property type="match status" value="1"/>
</dbReference>
<accession>A0A1B3XIV5</accession>
<dbReference type="InterPro" id="IPR009381">
    <property type="entry name" value="Trehalose_catabolism_ThuA_prok"/>
</dbReference>
<gene>
    <name evidence="2" type="ORF">ABE28_002245</name>
</gene>
<keyword evidence="3" id="KW-1185">Reference proteome</keyword>
<evidence type="ECO:0000313" key="2">
    <source>
        <dbReference type="EMBL" id="AOH53156.1"/>
    </source>
</evidence>
<dbReference type="Proteomes" id="UP000077926">
    <property type="component" value="Chromosome"/>
</dbReference>
<name>A0A1B3XIV5_9BACI</name>
<dbReference type="OrthoDB" id="252909at2"/>
<proteinExistence type="predicted"/>
<dbReference type="AlphaFoldDB" id="A0A1B3XIV5"/>
<dbReference type="InterPro" id="IPR029010">
    <property type="entry name" value="ThuA-like"/>
</dbReference>
<dbReference type="Gene3D" id="3.40.50.880">
    <property type="match status" value="1"/>
</dbReference>
<dbReference type="STRING" id="264697.ABE28_002245"/>
<dbReference type="KEGG" id="bmur:ABE28_002245"/>
<dbReference type="SUPFAM" id="SSF52317">
    <property type="entry name" value="Class I glutamine amidotransferase-like"/>
    <property type="match status" value="1"/>
</dbReference>
<evidence type="ECO:0000259" key="1">
    <source>
        <dbReference type="Pfam" id="PF06283"/>
    </source>
</evidence>
<dbReference type="PIRSF" id="PIRSF030013">
    <property type="entry name" value="ThuA"/>
    <property type="match status" value="1"/>
</dbReference>
<sequence>MRVLVWNEFRHEKSKPEVAEIYPDGIHGAIADFLQSEQIEVRTATLDEAEHGLTEEVLNQTDVLLWWGHVAHDEVRDEIVAKVHKRVLEGMGLIVLHSGHFSKIFKQLMGTTCDLKWRVADEKERLWVIDPSHPIVEGIGEYIELEKEEMYGEHFDIPAPDQLLFVSWFEGGEVFRSGCTYQRGKGRIFYFRPGHESYPTYHNSQIQRVIKNAVKWVKPESGMMTNYGRSEPLETISDKELK</sequence>
<evidence type="ECO:0000313" key="3">
    <source>
        <dbReference type="Proteomes" id="UP000077926"/>
    </source>
</evidence>
<organism evidence="2 3">
    <name type="scientific">Peribacillus muralis</name>
    <dbReference type="NCBI Taxonomy" id="264697"/>
    <lineage>
        <taxon>Bacteria</taxon>
        <taxon>Bacillati</taxon>
        <taxon>Bacillota</taxon>
        <taxon>Bacilli</taxon>
        <taxon>Bacillales</taxon>
        <taxon>Bacillaceae</taxon>
        <taxon>Peribacillus</taxon>
    </lineage>
</organism>
<dbReference type="EMBL" id="CP017080">
    <property type="protein sequence ID" value="AOH53156.1"/>
    <property type="molecule type" value="Genomic_DNA"/>
</dbReference>